<organism evidence="1">
    <name type="scientific">viral metagenome</name>
    <dbReference type="NCBI Taxonomy" id="1070528"/>
    <lineage>
        <taxon>unclassified sequences</taxon>
        <taxon>metagenomes</taxon>
        <taxon>organismal metagenomes</taxon>
    </lineage>
</organism>
<protein>
    <recommendedName>
        <fullName evidence="2">CRAL-TRIO domain-containing protein</fullName>
    </recommendedName>
</protein>
<dbReference type="Gene3D" id="3.40.525.10">
    <property type="entry name" value="CRAL-TRIO lipid binding domain"/>
    <property type="match status" value="1"/>
</dbReference>
<reference evidence="1" key="1">
    <citation type="journal article" date="2020" name="Nature">
        <title>Giant virus diversity and host interactions through global metagenomics.</title>
        <authorList>
            <person name="Schulz F."/>
            <person name="Roux S."/>
            <person name="Paez-Espino D."/>
            <person name="Jungbluth S."/>
            <person name="Walsh D.A."/>
            <person name="Denef V.J."/>
            <person name="McMahon K.D."/>
            <person name="Konstantinidis K.T."/>
            <person name="Eloe-Fadrosh E.A."/>
            <person name="Kyrpides N.C."/>
            <person name="Woyke T."/>
        </authorList>
    </citation>
    <scope>NUCLEOTIDE SEQUENCE</scope>
    <source>
        <strain evidence="1">GVMAG-M-3300023174-57</strain>
    </source>
</reference>
<proteinExistence type="predicted"/>
<evidence type="ECO:0000313" key="1">
    <source>
        <dbReference type="EMBL" id="QHT19265.1"/>
    </source>
</evidence>
<dbReference type="EMBL" id="MN739664">
    <property type="protein sequence ID" value="QHT19265.1"/>
    <property type="molecule type" value="Genomic_DNA"/>
</dbReference>
<dbReference type="AlphaFoldDB" id="A0A6C0DVL2"/>
<sequence length="155" mass="17519">MPCAKCITKPGYHNFVKFAKVGDADLFYTAPAKTEDFNEDGTKLASIKLHVKEEASSGPWIWVMDCADMQLKHYTEFSFNLGLLSLLNEDPLLKEVWIVRPNIWIRTTIGFLQTFSSAAILRSIKWFDGSNLEIHADLATTGLADSKIHWLISQI</sequence>
<accession>A0A6C0DVL2</accession>
<name>A0A6C0DVL2_9ZZZZ</name>
<dbReference type="InterPro" id="IPR036865">
    <property type="entry name" value="CRAL-TRIO_dom_sf"/>
</dbReference>
<evidence type="ECO:0008006" key="2">
    <source>
        <dbReference type="Google" id="ProtNLM"/>
    </source>
</evidence>